<evidence type="ECO:0000259" key="4">
    <source>
        <dbReference type="PROSITE" id="PS50102"/>
    </source>
</evidence>
<dbReference type="Proteomes" id="UP000018001">
    <property type="component" value="Unassembled WGS sequence"/>
</dbReference>
<accession>V5HRE5</accession>
<dbReference type="FunFam" id="3.30.70.330:FF:001115">
    <property type="entry name" value="RNP domain protein"/>
    <property type="match status" value="1"/>
</dbReference>
<dbReference type="PANTHER" id="PTHR48027">
    <property type="entry name" value="HETEROGENEOUS NUCLEAR RIBONUCLEOPROTEIN 87F-RELATED"/>
    <property type="match status" value="1"/>
</dbReference>
<organism evidence="5 6">
    <name type="scientific">Byssochlamys spectabilis (strain No. 5 / NBRC 109023)</name>
    <name type="common">Paecilomyces variotii</name>
    <dbReference type="NCBI Taxonomy" id="1356009"/>
    <lineage>
        <taxon>Eukaryota</taxon>
        <taxon>Fungi</taxon>
        <taxon>Dikarya</taxon>
        <taxon>Ascomycota</taxon>
        <taxon>Pezizomycotina</taxon>
        <taxon>Eurotiomycetes</taxon>
        <taxon>Eurotiomycetidae</taxon>
        <taxon>Eurotiales</taxon>
        <taxon>Thermoascaceae</taxon>
        <taxon>Paecilomyces</taxon>
    </lineage>
</organism>
<evidence type="ECO:0000256" key="1">
    <source>
        <dbReference type="ARBA" id="ARBA00022884"/>
    </source>
</evidence>
<feature type="domain" description="RRM" evidence="4">
    <location>
        <begin position="379"/>
        <end position="469"/>
    </location>
</feature>
<dbReference type="FunFam" id="3.30.70.330:FF:001113">
    <property type="entry name" value="RNP domain protein"/>
    <property type="match status" value="1"/>
</dbReference>
<evidence type="ECO:0000256" key="3">
    <source>
        <dbReference type="SAM" id="MobiDB-lite"/>
    </source>
</evidence>
<dbReference type="GO" id="GO:0003723">
    <property type="term" value="F:RNA binding"/>
    <property type="evidence" value="ECO:0007669"/>
    <property type="project" value="UniProtKB-UniRule"/>
</dbReference>
<dbReference type="InterPro" id="IPR000504">
    <property type="entry name" value="RRM_dom"/>
</dbReference>
<dbReference type="InterPro" id="IPR012677">
    <property type="entry name" value="Nucleotide-bd_a/b_plait_sf"/>
</dbReference>
<dbReference type="eggNOG" id="KOG0118">
    <property type="taxonomic scope" value="Eukaryota"/>
</dbReference>
<feature type="compositionally biased region" description="Basic and acidic residues" evidence="3">
    <location>
        <begin position="274"/>
        <end position="286"/>
    </location>
</feature>
<dbReference type="EMBL" id="BAUL01000010">
    <property type="protein sequence ID" value="GAD91900.1"/>
    <property type="molecule type" value="Genomic_DNA"/>
</dbReference>
<gene>
    <name evidence="5" type="ORF">PVAR5_0483</name>
</gene>
<dbReference type="Pfam" id="PF00076">
    <property type="entry name" value="RRM_1"/>
    <property type="match status" value="3"/>
</dbReference>
<evidence type="ECO:0000313" key="6">
    <source>
        <dbReference type="Proteomes" id="UP000018001"/>
    </source>
</evidence>
<feature type="compositionally biased region" description="Low complexity" evidence="3">
    <location>
        <begin position="479"/>
        <end position="504"/>
    </location>
</feature>
<feature type="compositionally biased region" description="Basic residues" evidence="3">
    <location>
        <begin position="304"/>
        <end position="319"/>
    </location>
</feature>
<feature type="region of interest" description="Disordered" evidence="3">
    <location>
        <begin position="274"/>
        <end position="380"/>
    </location>
</feature>
<feature type="compositionally biased region" description="Basic and acidic residues" evidence="3">
    <location>
        <begin position="348"/>
        <end position="360"/>
    </location>
</feature>
<sequence>MLQTLDEEWRESSGKWRRKVQTVTANRAKSMVAQQCLEPAGSNALLVQLGVPADRGSRPLAVATSRAQKAVNAANGARRWIGLASVPQESAAAWLVVNLSMDTVSHDGSEHNDQGGTKLPFSPLFKLLPQKAAFSYLSPFPHGQLFVNSSKDLVSSAINMSSAVDNLADNLASTTVNDTNGTTAATTAQTDAAAASADEGRRLYIGNLAYATTEGELKEFFKNYTIESTSIPVNPRTNRPVGYAFVDLATAHEAQQAIQELSGKEILERKVSVQVARKPEPAEAKAEGAVSGGEGASGNEGRKRGSGRGRGRGRGRGGRFGRGGRQQNGEGEPINVPGQAAPLTEVTNDNKAEGAKDSKPRSRPQKQRGPPEDGIPSKTKVMVANLPYDLSEEKLKELFAAYEPVSAKIALRPIPRFMVKKLQARNEPRKGRGFGFVTLGSEELQQKAVEEMNGKEIEGREIAVKVAIDSPGKEDDVNATAEATEQTPAEEAAAPAEENAAPAA</sequence>
<reference evidence="6" key="1">
    <citation type="journal article" date="2014" name="Genome Announc.">
        <title>Draft genome sequence of the formaldehyde-resistant fungus Byssochlamys spectabilis No. 5 (anamorph Paecilomyces variotii No. 5) (NBRC109023).</title>
        <authorList>
            <person name="Oka T."/>
            <person name="Ekino K."/>
            <person name="Fukuda K."/>
            <person name="Nomura Y."/>
        </authorList>
    </citation>
    <scope>NUCLEOTIDE SEQUENCE [LARGE SCALE GENOMIC DNA]</scope>
    <source>
        <strain evidence="6">No. 5 / NBRC 109023</strain>
    </source>
</reference>
<proteinExistence type="predicted"/>
<dbReference type="SMART" id="SM00360">
    <property type="entry name" value="RRM"/>
    <property type="match status" value="2"/>
</dbReference>
<feature type="region of interest" description="Disordered" evidence="3">
    <location>
        <begin position="467"/>
        <end position="504"/>
    </location>
</feature>
<name>V5HRE5_BYSSN</name>
<comment type="caution">
    <text evidence="5">The sequence shown here is derived from an EMBL/GenBank/DDBJ whole genome shotgun (WGS) entry which is preliminary data.</text>
</comment>
<dbReference type="InterPro" id="IPR035979">
    <property type="entry name" value="RBD_domain_sf"/>
</dbReference>
<keyword evidence="1 2" id="KW-0694">RNA-binding</keyword>
<feature type="domain" description="RRM" evidence="4">
    <location>
        <begin position="201"/>
        <end position="278"/>
    </location>
</feature>
<keyword evidence="6" id="KW-1185">Reference proteome</keyword>
<dbReference type="HOGENOM" id="CLU_012062_9_0_1"/>
<dbReference type="Gene3D" id="3.30.70.330">
    <property type="match status" value="2"/>
</dbReference>
<dbReference type="PROSITE" id="PS50102">
    <property type="entry name" value="RRM"/>
    <property type="match status" value="2"/>
</dbReference>
<dbReference type="OrthoDB" id="439808at2759"/>
<dbReference type="SUPFAM" id="SSF54928">
    <property type="entry name" value="RNA-binding domain, RBD"/>
    <property type="match status" value="2"/>
</dbReference>
<dbReference type="InterPro" id="IPR052462">
    <property type="entry name" value="SLIRP/GR-RBP-like"/>
</dbReference>
<evidence type="ECO:0000313" key="5">
    <source>
        <dbReference type="EMBL" id="GAD91900.1"/>
    </source>
</evidence>
<protein>
    <submittedName>
        <fullName evidence="5">RNP domain protein</fullName>
    </submittedName>
</protein>
<evidence type="ECO:0000256" key="2">
    <source>
        <dbReference type="PROSITE-ProRule" id="PRU00176"/>
    </source>
</evidence>
<dbReference type="AlphaFoldDB" id="V5HRE5"/>
<dbReference type="InParanoid" id="V5HRE5"/>